<dbReference type="STRING" id="55802.TBCH5v1_1572"/>
<reference evidence="7 8" key="1">
    <citation type="journal article" date="2016" name="Genome Announc.">
        <title>Complete genome sequence of the hyperthermophilic and piezophilic archaeon Thermococcus barophilus Ch5, capable of growth at the expense of hydrogenogenesis from carbon monoxide and formate.</title>
        <authorList>
            <person name="Oger P."/>
            <person name="Sokolova T.G."/>
            <person name="Kozhevnikova D.A."/>
            <person name="Taranov E.A."/>
            <person name="Vannier P."/>
            <person name="Lee H.S."/>
            <person name="Kwon K.K."/>
            <person name="Kang S.G."/>
            <person name="Lee J.H."/>
            <person name="Bonch-Osmolovskaya E.A."/>
            <person name="Lebedinsky A.V."/>
        </authorList>
    </citation>
    <scope>NUCLEOTIDE SEQUENCE [LARGE SCALE GENOMIC DNA]</scope>
    <source>
        <strain evidence="8">Ch5</strain>
    </source>
</reference>
<dbReference type="SUPFAM" id="SSF46689">
    <property type="entry name" value="Homeodomain-like"/>
    <property type="match status" value="1"/>
</dbReference>
<dbReference type="PANTHER" id="PTHR30055">
    <property type="entry name" value="HTH-TYPE TRANSCRIPTIONAL REGULATOR RUTR"/>
    <property type="match status" value="1"/>
</dbReference>
<proteinExistence type="predicted"/>
<feature type="domain" description="HTH tetR-type" evidence="6">
    <location>
        <begin position="4"/>
        <end position="64"/>
    </location>
</feature>
<evidence type="ECO:0000256" key="1">
    <source>
        <dbReference type="ARBA" id="ARBA00022491"/>
    </source>
</evidence>
<evidence type="ECO:0000256" key="3">
    <source>
        <dbReference type="ARBA" id="ARBA00023125"/>
    </source>
</evidence>
<keyword evidence="2" id="KW-0805">Transcription regulation</keyword>
<feature type="DNA-binding region" description="H-T-H motif" evidence="5">
    <location>
        <begin position="27"/>
        <end position="46"/>
    </location>
</feature>
<dbReference type="InterPro" id="IPR009057">
    <property type="entry name" value="Homeodomain-like_sf"/>
</dbReference>
<evidence type="ECO:0000256" key="5">
    <source>
        <dbReference type="PROSITE-ProRule" id="PRU00335"/>
    </source>
</evidence>
<accession>A0A0S1XCG5</accession>
<dbReference type="Gene3D" id="1.10.357.10">
    <property type="entry name" value="Tetracycline Repressor, domain 2"/>
    <property type="match status" value="1"/>
</dbReference>
<dbReference type="Proteomes" id="UP000066042">
    <property type="component" value="Chromosome"/>
</dbReference>
<dbReference type="PRINTS" id="PR00455">
    <property type="entry name" value="HTHTETR"/>
</dbReference>
<dbReference type="AlphaFoldDB" id="A0A0S1XCG5"/>
<dbReference type="SUPFAM" id="SSF48498">
    <property type="entry name" value="Tetracyclin repressor-like, C-terminal domain"/>
    <property type="match status" value="1"/>
</dbReference>
<dbReference type="PROSITE" id="PS01081">
    <property type="entry name" value="HTH_TETR_1"/>
    <property type="match status" value="1"/>
</dbReference>
<dbReference type="PATRIC" id="fig|55802.8.peg.1550"/>
<dbReference type="InterPro" id="IPR036271">
    <property type="entry name" value="Tet_transcr_reg_TetR-rel_C_sf"/>
</dbReference>
<keyword evidence="4" id="KW-0804">Transcription</keyword>
<organism evidence="7 8">
    <name type="scientific">Thermococcus barophilus</name>
    <dbReference type="NCBI Taxonomy" id="55802"/>
    <lineage>
        <taxon>Archaea</taxon>
        <taxon>Methanobacteriati</taxon>
        <taxon>Methanobacteriota</taxon>
        <taxon>Thermococci</taxon>
        <taxon>Thermococcales</taxon>
        <taxon>Thermococcaceae</taxon>
        <taxon>Thermococcus</taxon>
    </lineage>
</organism>
<dbReference type="InterPro" id="IPR001647">
    <property type="entry name" value="HTH_TetR"/>
</dbReference>
<dbReference type="Pfam" id="PF00440">
    <property type="entry name" value="TetR_N"/>
    <property type="match status" value="1"/>
</dbReference>
<evidence type="ECO:0000256" key="4">
    <source>
        <dbReference type="ARBA" id="ARBA00023163"/>
    </source>
</evidence>
<dbReference type="InterPro" id="IPR023772">
    <property type="entry name" value="DNA-bd_HTH_TetR-type_CS"/>
</dbReference>
<dbReference type="EMBL" id="CP013050">
    <property type="protein sequence ID" value="ALM75485.1"/>
    <property type="molecule type" value="Genomic_DNA"/>
</dbReference>
<evidence type="ECO:0000259" key="6">
    <source>
        <dbReference type="PROSITE" id="PS50977"/>
    </source>
</evidence>
<dbReference type="PANTHER" id="PTHR30055:SF234">
    <property type="entry name" value="HTH-TYPE TRANSCRIPTIONAL REGULATOR BETI"/>
    <property type="match status" value="1"/>
</dbReference>
<protein>
    <recommendedName>
        <fullName evidence="6">HTH tetR-type domain-containing protein</fullName>
    </recommendedName>
</protein>
<gene>
    <name evidence="7" type="ORF">TBCH5v1_1572</name>
</gene>
<dbReference type="GeneID" id="26136812"/>
<dbReference type="PROSITE" id="PS50977">
    <property type="entry name" value="HTH_TETR_2"/>
    <property type="match status" value="1"/>
</dbReference>
<evidence type="ECO:0000256" key="2">
    <source>
        <dbReference type="ARBA" id="ARBA00023015"/>
    </source>
</evidence>
<dbReference type="RefSeq" id="WP_158508406.1">
    <property type="nucleotide sequence ID" value="NZ_CP013050.1"/>
</dbReference>
<evidence type="ECO:0000313" key="7">
    <source>
        <dbReference type="EMBL" id="ALM75485.1"/>
    </source>
</evidence>
<dbReference type="Pfam" id="PF13977">
    <property type="entry name" value="TetR_C_6"/>
    <property type="match status" value="1"/>
</dbReference>
<dbReference type="GO" id="GO:0000976">
    <property type="term" value="F:transcription cis-regulatory region binding"/>
    <property type="evidence" value="ECO:0007669"/>
    <property type="project" value="TreeGrafter"/>
</dbReference>
<evidence type="ECO:0000313" key="8">
    <source>
        <dbReference type="Proteomes" id="UP000066042"/>
    </source>
</evidence>
<dbReference type="InterPro" id="IPR039538">
    <property type="entry name" value="BetI_C"/>
</dbReference>
<keyword evidence="3 5" id="KW-0238">DNA-binding</keyword>
<dbReference type="GO" id="GO:0003700">
    <property type="term" value="F:DNA-binding transcription factor activity"/>
    <property type="evidence" value="ECO:0007669"/>
    <property type="project" value="TreeGrafter"/>
</dbReference>
<keyword evidence="1" id="KW-0678">Repressor</keyword>
<dbReference type="InterPro" id="IPR050109">
    <property type="entry name" value="HTH-type_TetR-like_transc_reg"/>
</dbReference>
<name>A0A0S1XCG5_THEBA</name>
<sequence length="182" mass="20971">MRKLETRKRIIRVAFELFSEKSYHDVSMEEIARKAGISKGGLFYHFPSKYTLARAVLFMLLDEWLENLKKQLEGLSGEEKLRTLIDAAFELVTASPKLSRFFLELYEESIKLNRAGEWDEFYERYIGSVSSVLREAGVREPEKKAILLGALVDGLALHHLLSGGKLFNVDEMKKEVLRIMEV</sequence>